<feature type="region of interest" description="Disordered" evidence="2">
    <location>
        <begin position="1552"/>
        <end position="1571"/>
    </location>
</feature>
<gene>
    <name evidence="3" type="ORF">AURANDRAFT_62529</name>
</gene>
<feature type="compositionally biased region" description="Low complexity" evidence="2">
    <location>
        <begin position="216"/>
        <end position="228"/>
    </location>
</feature>
<feature type="region of interest" description="Disordered" evidence="2">
    <location>
        <begin position="1493"/>
        <end position="1517"/>
    </location>
</feature>
<feature type="compositionally biased region" description="Low complexity" evidence="2">
    <location>
        <begin position="1493"/>
        <end position="1510"/>
    </location>
</feature>
<feature type="compositionally biased region" description="Basic residues" evidence="2">
    <location>
        <begin position="206"/>
        <end position="215"/>
    </location>
</feature>
<dbReference type="Proteomes" id="UP000002729">
    <property type="component" value="Unassembled WGS sequence"/>
</dbReference>
<dbReference type="InParanoid" id="F0Y3V6"/>
<evidence type="ECO:0008006" key="5">
    <source>
        <dbReference type="Google" id="ProtNLM"/>
    </source>
</evidence>
<evidence type="ECO:0000256" key="1">
    <source>
        <dbReference type="ARBA" id="ARBA00022581"/>
    </source>
</evidence>
<feature type="region of interest" description="Disordered" evidence="2">
    <location>
        <begin position="1376"/>
        <end position="1434"/>
    </location>
</feature>
<dbReference type="PANTHER" id="PTHR13037:SF24">
    <property type="entry name" value="POLYCOMB PROTEIN PCL-RELATED"/>
    <property type="match status" value="1"/>
</dbReference>
<evidence type="ECO:0000313" key="3">
    <source>
        <dbReference type="EMBL" id="EGB10506.1"/>
    </source>
</evidence>
<keyword evidence="1" id="KW-0945">Host-virus interaction</keyword>
<accession>F0Y3V6</accession>
<protein>
    <recommendedName>
        <fullName evidence="5">SET domain-containing protein</fullName>
    </recommendedName>
</protein>
<reference evidence="3 4" key="1">
    <citation type="journal article" date="2011" name="Proc. Natl. Acad. Sci. U.S.A.">
        <title>Niche of harmful alga Aureococcus anophagefferens revealed through ecogenomics.</title>
        <authorList>
            <person name="Gobler C.J."/>
            <person name="Berry D.L."/>
            <person name="Dyhrman S.T."/>
            <person name="Wilhelm S.W."/>
            <person name="Salamov A."/>
            <person name="Lobanov A.V."/>
            <person name="Zhang Y."/>
            <person name="Collier J.L."/>
            <person name="Wurch L.L."/>
            <person name="Kustka A.B."/>
            <person name="Dill B.D."/>
            <person name="Shah M."/>
            <person name="VerBerkmoes N.C."/>
            <person name="Kuo A."/>
            <person name="Terry A."/>
            <person name="Pangilinan J."/>
            <person name="Lindquist E.A."/>
            <person name="Lucas S."/>
            <person name="Paulsen I.T."/>
            <person name="Hattenrath-Lehmann T.K."/>
            <person name="Talmage S.C."/>
            <person name="Walker E.A."/>
            <person name="Koch F."/>
            <person name="Burson A.M."/>
            <person name="Marcoval M.A."/>
            <person name="Tang Y.Z."/>
            <person name="Lecleir G.R."/>
            <person name="Coyne K.J."/>
            <person name="Berg G.M."/>
            <person name="Bertrand E.M."/>
            <person name="Saito M.A."/>
            <person name="Gladyshev V.N."/>
            <person name="Grigoriev I.V."/>
        </authorList>
    </citation>
    <scope>NUCLEOTIDE SEQUENCE [LARGE SCALE GENOMIC DNA]</scope>
    <source>
        <strain evidence="4">CCMP 1984</strain>
    </source>
</reference>
<proteinExistence type="predicted"/>
<evidence type="ECO:0000256" key="2">
    <source>
        <dbReference type="SAM" id="MobiDB-lite"/>
    </source>
</evidence>
<dbReference type="GeneID" id="20223939"/>
<dbReference type="KEGG" id="aaf:AURANDRAFT_62529"/>
<dbReference type="RefSeq" id="XP_009035295.1">
    <property type="nucleotide sequence ID" value="XM_009037047.1"/>
</dbReference>
<keyword evidence="4" id="KW-1185">Reference proteome</keyword>
<organism evidence="4">
    <name type="scientific">Aureococcus anophagefferens</name>
    <name type="common">Harmful bloom alga</name>
    <dbReference type="NCBI Taxonomy" id="44056"/>
    <lineage>
        <taxon>Eukaryota</taxon>
        <taxon>Sar</taxon>
        <taxon>Stramenopiles</taxon>
        <taxon>Ochrophyta</taxon>
        <taxon>Pelagophyceae</taxon>
        <taxon>Pelagomonadales</taxon>
        <taxon>Pelagomonadaceae</taxon>
        <taxon>Aureococcus</taxon>
    </lineage>
</organism>
<feature type="compositionally biased region" description="Low complexity" evidence="2">
    <location>
        <begin position="237"/>
        <end position="255"/>
    </location>
</feature>
<feature type="compositionally biased region" description="Acidic residues" evidence="2">
    <location>
        <begin position="1397"/>
        <end position="1424"/>
    </location>
</feature>
<feature type="compositionally biased region" description="Acidic residues" evidence="2">
    <location>
        <begin position="1258"/>
        <end position="1272"/>
    </location>
</feature>
<name>F0Y3V6_AURAN</name>
<feature type="region of interest" description="Disordered" evidence="2">
    <location>
        <begin position="172"/>
        <end position="263"/>
    </location>
</feature>
<evidence type="ECO:0000313" key="4">
    <source>
        <dbReference type="Proteomes" id="UP000002729"/>
    </source>
</evidence>
<dbReference type="EMBL" id="GL833124">
    <property type="protein sequence ID" value="EGB10506.1"/>
    <property type="molecule type" value="Genomic_DNA"/>
</dbReference>
<dbReference type="InterPro" id="IPR046341">
    <property type="entry name" value="SET_dom_sf"/>
</dbReference>
<dbReference type="OrthoDB" id="308383at2759"/>
<dbReference type="PANTHER" id="PTHR13037">
    <property type="entry name" value="FORMIN"/>
    <property type="match status" value="1"/>
</dbReference>
<dbReference type="SUPFAM" id="SSF82199">
    <property type="entry name" value="SET domain"/>
    <property type="match status" value="1"/>
</dbReference>
<feature type="region of interest" description="Disordered" evidence="2">
    <location>
        <begin position="677"/>
        <end position="713"/>
    </location>
</feature>
<sequence length="1915" mass="200509">MENSLDHASLPDPSEPYEYETAYQRVFRPDKRLPDDAELKRFAALDAVARYPAGERAEIVLRALSALVANPAGPLDAAAVAAWVADREPPPRSTGADGGESRATHEAWAADLLAAARGASDRKETVRYVARRAGRKIGDVLRWYYGSHKHDAPAYAALKAARYTTWVAEQSGDAASGEPARRPSLALSPAKRPRGRPPEAPAGRAPAKKAKKAAAPKKAVLDLPGDGDAPPPEVDLPAGAADAAPPPAAGAARGPARPPPGAAAAVAPASRLLAFRGRSWFVAGGGETLEDVASACGGCCPEQLAFINARMVAPTPDGWLDGDAADRAAVDAAFGDAGARLPAGAAVLLPSLGGPVAALRVAPDAASDAALDGLRLGDRAGAVVALAAAPRDVWADDDTTALAYVARAGDTLRSIAGAVAGPRALAASRAPPPALPARDGAAGDALVDELWLRQLEWRAAPLGRDRRLPRGAPVLLPGTAAWPHLPANKRRRPVHRDTSAGLLGDVRGALEAADVVAVQTVAREARPDFDAAFARDLAALRAAARITSEGVAHGWGMVARRTLEPGDVLADPTSVFRADDPPVSQMLGALSESYVKLPRGGGYFKIHKFVDDAARTGAAAWTFYTNEARAPDVANVEWQPTRSGGRTVLGWRVLRPVAAGDELLATYVGDEFSRVARRPADAATPPRPRRPKRRHADDDGGDDDAASDRPAASRVPVAEVARIFDCDPAALAALNACLVARKNFFALDADGGWETFLLPDDPLEGPCATCAALGDARGWSCRVARRHVGPDGPPPPPPPPPPLLDVAAAPWTAALDREGLGRDAAALDLAAPGGPRAAAGQAFGGEASLYRALATLRDGVERVDAARLFPGHDGDGAAAEAALRRCLEGRVFAARDGSGGLRVVLDVKMRSYGADVATFEPSDRRPRTVHAFGDVLAFLRDYRESHLVSVPRWGALPPRDTALEARAAGAAPRSCLVSAAPGPLACVYVAAGGERAAEVADWTATDEAALRRAAGAGAFDAGGLLKAGVVYRVARAPALRPFLPPPAFLDDASAAQLAPGYARADPAHAAAAWYMTVNNDTLLTVAARFGGRTSAAEIYAANRHRLDGLQHPQKKSGKPTNFKPETTLLVPLEGPPAAAPPRPYDCAACRGRNVKHACAGVFVGDPARWPAPRKPCAACRLEGRLGPRACALAGHGDAPAYDSQPDVGDGLRVFRGGRWARAEVASVGASSVVARFSDGATSALPWPAEGCVRVPREPDDEPPPADDDASDENEWRDADAPPPPPDDASEENVEWRGWRDDGHALLGRAVERAVPEAGGGAAFGRVVAWLPPDVANPFVDADDRPVPMFKVRFHRGVLAGEEEDLEEAEVVSSLAPVRDDAAGADDDGSVAGVDGSAGDDDGGAGDDDGGAGDDDGGAGDDDGGAGEPEDRRIRVGATVAKKFAGYGSEPWRGRIADVDVAARRCVVEWSDESETRESFKELTRCFDRAEGKPAAAKAPKAKATAPAPKRAAPPPPPPCDECRFCLDKPRNGGPGRMNQACVVVAKYREDHGLKKTKKSRKPGSPGAKAAARRKKAAVADAMRRAVAAAGSTHPLEDPHRALGDREILVATTPSGDVFVDAGGRGSCTQKCALFLDQFLSMLAARRRCGAAADLPAAAFFFREHSAGCGADDARCAASPTLVIAKVADAAPGIMAPNPYFGTFPAWEAQAARIREAAARPAAERTRKVFWRGSARPSEDANATGCAAPLEVDGHASPGLEVRMAALSLALRYPETFDVAAVFKHEKTRALHRRQLVDWLRCDAARRGFPGSEGTGAFAPGAARLLAAGRVEPSEFPGYAVLASLPGDTHGSFSQHLNHLWAAGSAVLLWRWAESRALYSEWYYAGLELCGNQPLVWGLPTKLQNSLSQSNRRRFG</sequence>
<feature type="region of interest" description="Disordered" evidence="2">
    <location>
        <begin position="1247"/>
        <end position="1293"/>
    </location>
</feature>